<dbReference type="AlphaFoldDB" id="A0A066WLJ2"/>
<dbReference type="GeneID" id="25266289"/>
<reference evidence="2 3" key="1">
    <citation type="submission" date="2014-05" db="EMBL/GenBank/DDBJ databases">
        <title>Draft genome sequence of a rare smut relative, Tilletiaria anomala UBC 951.</title>
        <authorList>
            <consortium name="DOE Joint Genome Institute"/>
            <person name="Toome M."/>
            <person name="Kuo A."/>
            <person name="Henrissat B."/>
            <person name="Lipzen A."/>
            <person name="Tritt A."/>
            <person name="Yoshinaga Y."/>
            <person name="Zane M."/>
            <person name="Barry K."/>
            <person name="Grigoriev I.V."/>
            <person name="Spatafora J.W."/>
            <person name="Aimea M.C."/>
        </authorList>
    </citation>
    <scope>NUCLEOTIDE SEQUENCE [LARGE SCALE GENOMIC DNA]</scope>
    <source>
        <strain evidence="2 3">UBC 951</strain>
    </source>
</reference>
<comment type="caution">
    <text evidence="2">The sequence shown here is derived from an EMBL/GenBank/DDBJ whole genome shotgun (WGS) entry which is preliminary data.</text>
</comment>
<evidence type="ECO:0000313" key="3">
    <source>
        <dbReference type="Proteomes" id="UP000027361"/>
    </source>
</evidence>
<gene>
    <name evidence="2" type="ORF">K437DRAFT_271683</name>
</gene>
<dbReference type="EMBL" id="JMSN01000002">
    <property type="protein sequence ID" value="KDN53463.1"/>
    <property type="molecule type" value="Genomic_DNA"/>
</dbReference>
<name>A0A066WLJ2_TILAU</name>
<dbReference type="RefSeq" id="XP_013246302.1">
    <property type="nucleotide sequence ID" value="XM_013390848.1"/>
</dbReference>
<feature type="region of interest" description="Disordered" evidence="1">
    <location>
        <begin position="1"/>
        <end position="113"/>
    </location>
</feature>
<feature type="compositionally biased region" description="Basic residues" evidence="1">
    <location>
        <begin position="1"/>
        <end position="21"/>
    </location>
</feature>
<organism evidence="2 3">
    <name type="scientific">Tilletiaria anomala (strain ATCC 24038 / CBS 436.72 / UBC 951)</name>
    <dbReference type="NCBI Taxonomy" id="1037660"/>
    <lineage>
        <taxon>Eukaryota</taxon>
        <taxon>Fungi</taxon>
        <taxon>Dikarya</taxon>
        <taxon>Basidiomycota</taxon>
        <taxon>Ustilaginomycotina</taxon>
        <taxon>Exobasidiomycetes</taxon>
        <taxon>Georgefischeriales</taxon>
        <taxon>Tilletiariaceae</taxon>
        <taxon>Tilletiaria</taxon>
    </lineage>
</organism>
<protein>
    <submittedName>
        <fullName evidence="2">Uncharacterized protein</fullName>
    </submittedName>
</protein>
<dbReference type="HOGENOM" id="CLU_2135270_0_0_1"/>
<accession>A0A066WLJ2</accession>
<proteinExistence type="predicted"/>
<keyword evidence="3" id="KW-1185">Reference proteome</keyword>
<dbReference type="InParanoid" id="A0A066WLJ2"/>
<evidence type="ECO:0000313" key="2">
    <source>
        <dbReference type="EMBL" id="KDN53463.1"/>
    </source>
</evidence>
<sequence>MATCCRARRPVKSTLLRKRRPSQMDSCPPHGDPGQHRCGSTRRQGPPDRNLITRGTQTRKDNSQDPSQRNLRLGPQPVPQRRHWRSRARQSSPRLATSARRSSTQSLITNSRH</sequence>
<dbReference type="Proteomes" id="UP000027361">
    <property type="component" value="Unassembled WGS sequence"/>
</dbReference>
<evidence type="ECO:0000256" key="1">
    <source>
        <dbReference type="SAM" id="MobiDB-lite"/>
    </source>
</evidence>
<feature type="compositionally biased region" description="Polar residues" evidence="1">
    <location>
        <begin position="89"/>
        <end position="113"/>
    </location>
</feature>